<dbReference type="InterPro" id="IPR008942">
    <property type="entry name" value="ENTH_VHS"/>
</dbReference>
<accession>A0A8C0ZHW9</accession>
<dbReference type="SUPFAM" id="SSF89009">
    <property type="entry name" value="GAT-like domain"/>
    <property type="match status" value="1"/>
</dbReference>
<feature type="compositionally biased region" description="Polar residues" evidence="2">
    <location>
        <begin position="561"/>
        <end position="572"/>
    </location>
</feature>
<dbReference type="InterPro" id="IPR011417">
    <property type="entry name" value="ANTH_dom"/>
</dbReference>
<dbReference type="GO" id="GO:0008021">
    <property type="term" value="C:synaptic vesicle"/>
    <property type="evidence" value="ECO:0007669"/>
    <property type="project" value="TreeGrafter"/>
</dbReference>
<dbReference type="AlphaFoldDB" id="A0A8C0ZHW9"/>
<sequence>MADTLFERATNSSWVVVFKALVTTHHLMVHGNERFIQYLASRNTLFNLSNFLDKSGSHGYDMSTFIRRYSRYLNEKAFSYRQMAFDFARVKKGAEGVMRTMAPEKLLKSMPILQEQIDALLEFDVHPNELTNGVINAAFMLLFKDLIKLFACYNDGVINLLDKGQCKDALEIYKRFLTRMTRVSEFLKVAEQVGIDKGDIPDLTQAPSSLMETLEQHLNSLEGKKPGNKSGAPSPLSKSSPATTVTSPSSTPAKTIDTSPPVDLFATSSTAAPVSNCGLCLSPYLSCLIFITWLHIDNLAALSGVTSEPQISDPFAPEPTAATAPTTDTTTTTAAAATATTVTAATAEVDLFGGFGGSFISPSPSPSPVTPAQTGLLQPNFDAAFGTTAPTTGSSFDASVFDGLGDLLMPTMVPSGQPVAPAATATVPAAAASKGLGSDLDSSLANLVGNLGISGTTSKKGDLQWNAGEKKLTGGANWQPKVAPATWSTGGVPGGPLAGAVPPASAVPAAGGTPPVPQPGAAFGMPPAGAGVPMMPQQPVMYGQPMMRPPFGAATGPGVQLSPSPTPATQSPKKPPTKDPLADLNIKDFL</sequence>
<keyword evidence="5" id="KW-1185">Reference proteome</keyword>
<dbReference type="GO" id="GO:0005545">
    <property type="term" value="F:1-phosphatidylinositol binding"/>
    <property type="evidence" value="ECO:0007669"/>
    <property type="project" value="InterPro"/>
</dbReference>
<evidence type="ECO:0000313" key="5">
    <source>
        <dbReference type="Proteomes" id="UP000694410"/>
    </source>
</evidence>
<dbReference type="PANTHER" id="PTHR22951:SF4">
    <property type="entry name" value="CLATHRIN COAT ASSEMBLY PROTEIN AP180"/>
    <property type="match status" value="1"/>
</dbReference>
<dbReference type="PANTHER" id="PTHR22951">
    <property type="entry name" value="CLATHRIN ASSEMBLY PROTEIN"/>
    <property type="match status" value="1"/>
</dbReference>
<dbReference type="GO" id="GO:0032050">
    <property type="term" value="F:clathrin heavy chain binding"/>
    <property type="evidence" value="ECO:0007669"/>
    <property type="project" value="TreeGrafter"/>
</dbReference>
<proteinExistence type="inferred from homology"/>
<dbReference type="GO" id="GO:0005905">
    <property type="term" value="C:clathrin-coated pit"/>
    <property type="evidence" value="ECO:0007669"/>
    <property type="project" value="TreeGrafter"/>
</dbReference>
<dbReference type="InterPro" id="IPR045192">
    <property type="entry name" value="AP180-like"/>
</dbReference>
<evidence type="ECO:0000256" key="1">
    <source>
        <dbReference type="ARBA" id="ARBA00008011"/>
    </source>
</evidence>
<feature type="compositionally biased region" description="Basic and acidic residues" evidence="2">
    <location>
        <begin position="576"/>
        <end position="590"/>
    </location>
</feature>
<feature type="region of interest" description="Disordered" evidence="2">
    <location>
        <begin position="546"/>
        <end position="590"/>
    </location>
</feature>
<evidence type="ECO:0000259" key="3">
    <source>
        <dbReference type="PROSITE" id="PS50942"/>
    </source>
</evidence>
<dbReference type="GO" id="GO:0072583">
    <property type="term" value="P:clathrin-dependent endocytosis"/>
    <property type="evidence" value="ECO:0007669"/>
    <property type="project" value="InterPro"/>
</dbReference>
<comment type="similarity">
    <text evidence="1">Belongs to the PICALM/SNAP91 family.</text>
</comment>
<dbReference type="Gene3D" id="1.25.40.90">
    <property type="match status" value="1"/>
</dbReference>
<dbReference type="SMART" id="SM00273">
    <property type="entry name" value="ENTH"/>
    <property type="match status" value="1"/>
</dbReference>
<dbReference type="Gene3D" id="1.20.58.150">
    <property type="entry name" value="ANTH domain"/>
    <property type="match status" value="1"/>
</dbReference>
<dbReference type="GO" id="GO:0030136">
    <property type="term" value="C:clathrin-coated vesicle"/>
    <property type="evidence" value="ECO:0007669"/>
    <property type="project" value="InterPro"/>
</dbReference>
<gene>
    <name evidence="4" type="primary">SNAP91</name>
</gene>
<dbReference type="GO" id="GO:0048268">
    <property type="term" value="P:clathrin coat assembly"/>
    <property type="evidence" value="ECO:0007669"/>
    <property type="project" value="InterPro"/>
</dbReference>
<feature type="compositionally biased region" description="Low complexity" evidence="2">
    <location>
        <begin position="237"/>
        <end position="255"/>
    </location>
</feature>
<evidence type="ECO:0000256" key="2">
    <source>
        <dbReference type="SAM" id="MobiDB-lite"/>
    </source>
</evidence>
<dbReference type="Ensembl" id="ENSCCET00000033432.1">
    <property type="protein sequence ID" value="ENSCCEP00000022002.1"/>
    <property type="gene ID" value="ENSCCEG00000017064.1"/>
</dbReference>
<dbReference type="PROSITE" id="PS50942">
    <property type="entry name" value="ENTH"/>
    <property type="match status" value="1"/>
</dbReference>
<dbReference type="GO" id="GO:0098894">
    <property type="term" value="C:extrinsic component of presynaptic endocytic zone membrane"/>
    <property type="evidence" value="ECO:0007669"/>
    <property type="project" value="TreeGrafter"/>
</dbReference>
<reference evidence="4" key="1">
    <citation type="submission" date="2025-08" db="UniProtKB">
        <authorList>
            <consortium name="Ensembl"/>
        </authorList>
    </citation>
    <scope>IDENTIFICATION</scope>
</reference>
<dbReference type="InterPro" id="IPR013809">
    <property type="entry name" value="ENTH"/>
</dbReference>
<dbReference type="Proteomes" id="UP000694410">
    <property type="component" value="Unplaced"/>
</dbReference>
<feature type="domain" description="ENTH" evidence="3">
    <location>
        <begin position="1"/>
        <end position="87"/>
    </location>
</feature>
<dbReference type="Pfam" id="PF07651">
    <property type="entry name" value="ANTH"/>
    <property type="match status" value="1"/>
</dbReference>
<protein>
    <submittedName>
        <fullName evidence="4">Synaptosome associated protein 91</fullName>
    </submittedName>
</protein>
<dbReference type="SUPFAM" id="SSF48464">
    <property type="entry name" value="ENTH/VHS domain"/>
    <property type="match status" value="1"/>
</dbReference>
<organism evidence="4 5">
    <name type="scientific">Cyanistes caeruleus</name>
    <name type="common">Eurasian blue tit</name>
    <name type="synonym">Parus caeruleus</name>
    <dbReference type="NCBI Taxonomy" id="156563"/>
    <lineage>
        <taxon>Eukaryota</taxon>
        <taxon>Metazoa</taxon>
        <taxon>Chordata</taxon>
        <taxon>Craniata</taxon>
        <taxon>Vertebrata</taxon>
        <taxon>Euteleostomi</taxon>
        <taxon>Archelosauria</taxon>
        <taxon>Archosauria</taxon>
        <taxon>Dinosauria</taxon>
        <taxon>Saurischia</taxon>
        <taxon>Theropoda</taxon>
        <taxon>Coelurosauria</taxon>
        <taxon>Aves</taxon>
        <taxon>Neognathae</taxon>
        <taxon>Neoaves</taxon>
        <taxon>Telluraves</taxon>
        <taxon>Australaves</taxon>
        <taxon>Passeriformes</taxon>
        <taxon>Paridae</taxon>
        <taxon>Cyanistes</taxon>
    </lineage>
</organism>
<name>A0A8C0ZHW9_CYACU</name>
<dbReference type="FunFam" id="1.20.58.150:FF:000002">
    <property type="entry name" value="clathrin coat assembly protein AP180"/>
    <property type="match status" value="1"/>
</dbReference>
<dbReference type="InterPro" id="IPR014712">
    <property type="entry name" value="ANTH_dom_sf"/>
</dbReference>
<feature type="region of interest" description="Disordered" evidence="2">
    <location>
        <begin position="221"/>
        <end position="260"/>
    </location>
</feature>
<reference evidence="4" key="2">
    <citation type="submission" date="2025-09" db="UniProtKB">
        <authorList>
            <consortium name="Ensembl"/>
        </authorList>
    </citation>
    <scope>IDENTIFICATION</scope>
</reference>
<dbReference type="GO" id="GO:0000149">
    <property type="term" value="F:SNARE binding"/>
    <property type="evidence" value="ECO:0007669"/>
    <property type="project" value="TreeGrafter"/>
</dbReference>
<dbReference type="GO" id="GO:0016185">
    <property type="term" value="P:synaptic vesicle budding from presynaptic endocytic zone membrane"/>
    <property type="evidence" value="ECO:0007669"/>
    <property type="project" value="TreeGrafter"/>
</dbReference>
<dbReference type="GO" id="GO:0005546">
    <property type="term" value="F:phosphatidylinositol-4,5-bisphosphate binding"/>
    <property type="evidence" value="ECO:0007669"/>
    <property type="project" value="TreeGrafter"/>
</dbReference>
<evidence type="ECO:0000313" key="4">
    <source>
        <dbReference type="Ensembl" id="ENSCCEP00000022002.1"/>
    </source>
</evidence>